<dbReference type="AlphaFoldDB" id="A0A653WIB6"/>
<organism evidence="1 2">
    <name type="scientific">Bacillus altitudinis</name>
    <dbReference type="NCBI Taxonomy" id="293387"/>
    <lineage>
        <taxon>Bacteria</taxon>
        <taxon>Bacillati</taxon>
        <taxon>Bacillota</taxon>
        <taxon>Bacilli</taxon>
        <taxon>Bacillales</taxon>
        <taxon>Bacillaceae</taxon>
        <taxon>Bacillus</taxon>
    </lineage>
</organism>
<protein>
    <submittedName>
        <fullName evidence="1">Uncharacterized protein</fullName>
    </submittedName>
</protein>
<evidence type="ECO:0000313" key="1">
    <source>
        <dbReference type="EMBL" id="VXC18480.1"/>
    </source>
</evidence>
<evidence type="ECO:0000313" key="2">
    <source>
        <dbReference type="Proteomes" id="UP000433089"/>
    </source>
</evidence>
<proteinExistence type="predicted"/>
<gene>
    <name evidence="1" type="ORF">BACI348_50481</name>
</gene>
<name>A0A653WIB6_BACAB</name>
<sequence length="54" mass="6642">MIEKKEKNEKTMREYVSIFSILLFVPLQHRGEAAFAFKQWLSFQQKTMKWFSRK</sequence>
<reference evidence="1 2" key="1">
    <citation type="submission" date="2019-10" db="EMBL/GenBank/DDBJ databases">
        <authorList>
            <person name="Karimi E."/>
        </authorList>
    </citation>
    <scope>NUCLEOTIDE SEQUENCE [LARGE SCALE GENOMIC DNA]</scope>
    <source>
        <strain evidence="1">Bacillus sp. 348</strain>
    </source>
</reference>
<dbReference type="Proteomes" id="UP000433089">
    <property type="component" value="Unassembled WGS sequence"/>
</dbReference>
<dbReference type="RefSeq" id="WP_412779449.1">
    <property type="nucleotide sequence ID" value="NZ_JBLADY010000001.1"/>
</dbReference>
<dbReference type="EMBL" id="CABWLH010000010">
    <property type="protein sequence ID" value="VXC18480.1"/>
    <property type="molecule type" value="Genomic_DNA"/>
</dbReference>
<accession>A0A653WIB6</accession>